<sequence>MAASFACSMVKFCGERCAQRLSRVAEKASEIALSCLGNNDDLKPGRDTVSENLKAIIIEITRSVQLMLFFAVVFVQVQTAEYLKRKITERQKPNLIYTEKRCLASTSFRNGIKRQNMRKLREHQTLQQQISSELDGRYPNLS</sequence>
<reference evidence="1 2" key="1">
    <citation type="submission" date="2018-09" db="EMBL/GenBank/DDBJ databases">
        <title>A high-quality reference genome of wild soybean provides a powerful tool to mine soybean genomes.</title>
        <authorList>
            <person name="Xie M."/>
            <person name="Chung C.Y.L."/>
            <person name="Li M.-W."/>
            <person name="Wong F.-L."/>
            <person name="Chan T.-F."/>
            <person name="Lam H.-M."/>
        </authorList>
    </citation>
    <scope>NUCLEOTIDE SEQUENCE [LARGE SCALE GENOMIC DNA]</scope>
    <source>
        <strain evidence="2">cv. W05</strain>
        <tissue evidence="1">Hypocotyl of etiolated seedlings</tissue>
    </source>
</reference>
<name>A0A445I4I0_GLYSO</name>
<dbReference type="EMBL" id="QZWG01000011">
    <property type="protein sequence ID" value="RZB80766.1"/>
    <property type="molecule type" value="Genomic_DNA"/>
</dbReference>
<evidence type="ECO:0000313" key="1">
    <source>
        <dbReference type="EMBL" id="RZB80766.1"/>
    </source>
</evidence>
<gene>
    <name evidence="1" type="ORF">D0Y65_030470</name>
</gene>
<dbReference type="PANTHER" id="PTHR37176:SF1">
    <property type="entry name" value="PROTEIN DOUBLE-STRAND BREAK FORMATION"/>
    <property type="match status" value="1"/>
</dbReference>
<dbReference type="InterPro" id="IPR044969">
    <property type="entry name" value="DFO"/>
</dbReference>
<dbReference type="GO" id="GO:0042138">
    <property type="term" value="P:meiotic DNA double-strand break formation"/>
    <property type="evidence" value="ECO:0007669"/>
    <property type="project" value="InterPro"/>
</dbReference>
<comment type="caution">
    <text evidence="1">The sequence shown here is derived from an EMBL/GenBank/DDBJ whole genome shotgun (WGS) entry which is preliminary data.</text>
</comment>
<evidence type="ECO:0000313" key="2">
    <source>
        <dbReference type="Proteomes" id="UP000289340"/>
    </source>
</evidence>
<dbReference type="Proteomes" id="UP000289340">
    <property type="component" value="Chromosome 11"/>
</dbReference>
<accession>A0A445I4I0</accession>
<protein>
    <submittedName>
        <fullName evidence="1">Uncharacterized protein</fullName>
    </submittedName>
</protein>
<dbReference type="PANTHER" id="PTHR37176">
    <property type="entry name" value="F10K1.23"/>
    <property type="match status" value="1"/>
</dbReference>
<organism evidence="1 2">
    <name type="scientific">Glycine soja</name>
    <name type="common">Wild soybean</name>
    <dbReference type="NCBI Taxonomy" id="3848"/>
    <lineage>
        <taxon>Eukaryota</taxon>
        <taxon>Viridiplantae</taxon>
        <taxon>Streptophyta</taxon>
        <taxon>Embryophyta</taxon>
        <taxon>Tracheophyta</taxon>
        <taxon>Spermatophyta</taxon>
        <taxon>Magnoliopsida</taxon>
        <taxon>eudicotyledons</taxon>
        <taxon>Gunneridae</taxon>
        <taxon>Pentapetalae</taxon>
        <taxon>rosids</taxon>
        <taxon>fabids</taxon>
        <taxon>Fabales</taxon>
        <taxon>Fabaceae</taxon>
        <taxon>Papilionoideae</taxon>
        <taxon>50 kb inversion clade</taxon>
        <taxon>NPAAA clade</taxon>
        <taxon>indigoferoid/millettioid clade</taxon>
        <taxon>Phaseoleae</taxon>
        <taxon>Glycine</taxon>
        <taxon>Glycine subgen. Soja</taxon>
    </lineage>
</organism>
<keyword evidence="2" id="KW-1185">Reference proteome</keyword>
<proteinExistence type="predicted"/>
<dbReference type="AlphaFoldDB" id="A0A445I4I0"/>